<evidence type="ECO:0000259" key="1">
    <source>
        <dbReference type="Pfam" id="PF13508"/>
    </source>
</evidence>
<name>A0A934IZ51_9HYPH</name>
<dbReference type="Gene3D" id="3.40.630.30">
    <property type="match status" value="1"/>
</dbReference>
<protein>
    <submittedName>
        <fullName evidence="2">GNAT family N-acetyltransferase</fullName>
    </submittedName>
</protein>
<dbReference type="Proteomes" id="UP000602124">
    <property type="component" value="Unassembled WGS sequence"/>
</dbReference>
<feature type="domain" description="N-acetyltransferase" evidence="1">
    <location>
        <begin position="23"/>
        <end position="70"/>
    </location>
</feature>
<organism evidence="2 3">
    <name type="scientific">Devosia sediminis</name>
    <dbReference type="NCBI Taxonomy" id="2798801"/>
    <lineage>
        <taxon>Bacteria</taxon>
        <taxon>Pseudomonadati</taxon>
        <taxon>Pseudomonadota</taxon>
        <taxon>Alphaproteobacteria</taxon>
        <taxon>Hyphomicrobiales</taxon>
        <taxon>Devosiaceae</taxon>
        <taxon>Devosia</taxon>
    </lineage>
</organism>
<sequence>MHPQDEREPVAADIAAGVGCQLLVGAAVVWHHKGASTSRLSWIGVDPAARRRGVGSLLLESVMARASLGGAHDVSASVPEAAEGLGELLGARDFAAGKGGEWRLSLGG</sequence>
<dbReference type="RefSeq" id="WP_198876998.1">
    <property type="nucleotide sequence ID" value="NZ_JAEKMH010000003.1"/>
</dbReference>
<dbReference type="SUPFAM" id="SSF55729">
    <property type="entry name" value="Acyl-CoA N-acyltransferases (Nat)"/>
    <property type="match status" value="1"/>
</dbReference>
<evidence type="ECO:0000313" key="3">
    <source>
        <dbReference type="Proteomes" id="UP000602124"/>
    </source>
</evidence>
<gene>
    <name evidence="2" type="ORF">JEQ47_13675</name>
</gene>
<keyword evidence="3" id="KW-1185">Reference proteome</keyword>
<dbReference type="Pfam" id="PF13508">
    <property type="entry name" value="Acetyltransf_7"/>
    <property type="match status" value="1"/>
</dbReference>
<dbReference type="EMBL" id="JAEKMH010000003">
    <property type="protein sequence ID" value="MBJ3785770.1"/>
    <property type="molecule type" value="Genomic_DNA"/>
</dbReference>
<dbReference type="GO" id="GO:0016747">
    <property type="term" value="F:acyltransferase activity, transferring groups other than amino-acyl groups"/>
    <property type="evidence" value="ECO:0007669"/>
    <property type="project" value="InterPro"/>
</dbReference>
<reference evidence="2" key="1">
    <citation type="submission" date="2020-12" db="EMBL/GenBank/DDBJ databases">
        <title>Devosia sp. MSA67 isolated from Mo River.</title>
        <authorList>
            <person name="Ma F."/>
            <person name="Zi Z."/>
        </authorList>
    </citation>
    <scope>NUCLEOTIDE SEQUENCE</scope>
    <source>
        <strain evidence="2">MSA67</strain>
    </source>
</reference>
<dbReference type="AlphaFoldDB" id="A0A934IZ51"/>
<dbReference type="InterPro" id="IPR000182">
    <property type="entry name" value="GNAT_dom"/>
</dbReference>
<comment type="caution">
    <text evidence="2">The sequence shown here is derived from an EMBL/GenBank/DDBJ whole genome shotgun (WGS) entry which is preliminary data.</text>
</comment>
<proteinExistence type="predicted"/>
<accession>A0A934IZ51</accession>
<evidence type="ECO:0000313" key="2">
    <source>
        <dbReference type="EMBL" id="MBJ3785770.1"/>
    </source>
</evidence>
<dbReference type="CDD" id="cd04301">
    <property type="entry name" value="NAT_SF"/>
    <property type="match status" value="1"/>
</dbReference>
<dbReference type="InterPro" id="IPR016181">
    <property type="entry name" value="Acyl_CoA_acyltransferase"/>
</dbReference>